<reference evidence="1" key="2">
    <citation type="journal article" date="2020" name="Nat. Commun.">
        <title>Large-scale genome sequencing of mycorrhizal fungi provides insights into the early evolution of symbiotic traits.</title>
        <authorList>
            <person name="Miyauchi S."/>
            <person name="Kiss E."/>
            <person name="Kuo A."/>
            <person name="Drula E."/>
            <person name="Kohler A."/>
            <person name="Sanchez-Garcia M."/>
            <person name="Morin E."/>
            <person name="Andreopoulos B."/>
            <person name="Barry K.W."/>
            <person name="Bonito G."/>
            <person name="Buee M."/>
            <person name="Carver A."/>
            <person name="Chen C."/>
            <person name="Cichocki N."/>
            <person name="Clum A."/>
            <person name="Culley D."/>
            <person name="Crous P.W."/>
            <person name="Fauchery L."/>
            <person name="Girlanda M."/>
            <person name="Hayes R.D."/>
            <person name="Keri Z."/>
            <person name="LaButti K."/>
            <person name="Lipzen A."/>
            <person name="Lombard V."/>
            <person name="Magnuson J."/>
            <person name="Maillard F."/>
            <person name="Murat C."/>
            <person name="Nolan M."/>
            <person name="Ohm R.A."/>
            <person name="Pangilinan J."/>
            <person name="Pereira M.F."/>
            <person name="Perotto S."/>
            <person name="Peter M."/>
            <person name="Pfister S."/>
            <person name="Riley R."/>
            <person name="Sitrit Y."/>
            <person name="Stielow J.B."/>
            <person name="Szollosi G."/>
            <person name="Zifcakova L."/>
            <person name="Stursova M."/>
            <person name="Spatafora J.W."/>
            <person name="Tedersoo L."/>
            <person name="Vaario L.M."/>
            <person name="Yamada A."/>
            <person name="Yan M."/>
            <person name="Wang P."/>
            <person name="Xu J."/>
            <person name="Bruns T."/>
            <person name="Baldrian P."/>
            <person name="Vilgalys R."/>
            <person name="Dunand C."/>
            <person name="Henrissat B."/>
            <person name="Grigoriev I.V."/>
            <person name="Hibbett D."/>
            <person name="Nagy L.G."/>
            <person name="Martin F.M."/>
        </authorList>
    </citation>
    <scope>NUCLEOTIDE SEQUENCE</scope>
    <source>
        <strain evidence="1">P2</strain>
    </source>
</reference>
<reference evidence="1" key="1">
    <citation type="submission" date="2019-10" db="EMBL/GenBank/DDBJ databases">
        <authorList>
            <consortium name="DOE Joint Genome Institute"/>
            <person name="Kuo A."/>
            <person name="Miyauchi S."/>
            <person name="Kiss E."/>
            <person name="Drula E."/>
            <person name="Kohler A."/>
            <person name="Sanchez-Garcia M."/>
            <person name="Andreopoulos B."/>
            <person name="Barry K.W."/>
            <person name="Bonito G."/>
            <person name="Buee M."/>
            <person name="Carver A."/>
            <person name="Chen C."/>
            <person name="Cichocki N."/>
            <person name="Clum A."/>
            <person name="Culley D."/>
            <person name="Crous P.W."/>
            <person name="Fauchery L."/>
            <person name="Girlanda M."/>
            <person name="Hayes R."/>
            <person name="Keri Z."/>
            <person name="Labutti K."/>
            <person name="Lipzen A."/>
            <person name="Lombard V."/>
            <person name="Magnuson J."/>
            <person name="Maillard F."/>
            <person name="Morin E."/>
            <person name="Murat C."/>
            <person name="Nolan M."/>
            <person name="Ohm R."/>
            <person name="Pangilinan J."/>
            <person name="Pereira M."/>
            <person name="Perotto S."/>
            <person name="Peter M."/>
            <person name="Riley R."/>
            <person name="Sitrit Y."/>
            <person name="Stielow B."/>
            <person name="Szollosi G."/>
            <person name="Zifcakova L."/>
            <person name="Stursova M."/>
            <person name="Spatafora J.W."/>
            <person name="Tedersoo L."/>
            <person name="Vaario L.-M."/>
            <person name="Yamada A."/>
            <person name="Yan M."/>
            <person name="Wang P."/>
            <person name="Xu J."/>
            <person name="Bruns T."/>
            <person name="Baldrian P."/>
            <person name="Vilgalys R."/>
            <person name="Henrissat B."/>
            <person name="Grigoriev I.V."/>
            <person name="Hibbett D."/>
            <person name="Nagy L.G."/>
            <person name="Martin F.M."/>
        </authorList>
    </citation>
    <scope>NUCLEOTIDE SEQUENCE</scope>
    <source>
        <strain evidence="1">P2</strain>
    </source>
</reference>
<gene>
    <name evidence="1" type="ORF">BDM02DRAFT_1695468</name>
</gene>
<dbReference type="EMBL" id="MU117991">
    <property type="protein sequence ID" value="KAF9649899.1"/>
    <property type="molecule type" value="Genomic_DNA"/>
</dbReference>
<accession>A0ACB6ZK47</accession>
<proteinExistence type="predicted"/>
<name>A0ACB6ZK47_THEGA</name>
<dbReference type="Proteomes" id="UP000886501">
    <property type="component" value="Unassembled WGS sequence"/>
</dbReference>
<evidence type="ECO:0000313" key="1">
    <source>
        <dbReference type="EMBL" id="KAF9649899.1"/>
    </source>
</evidence>
<comment type="caution">
    <text evidence="1">The sequence shown here is derived from an EMBL/GenBank/DDBJ whole genome shotgun (WGS) entry which is preliminary data.</text>
</comment>
<sequence length="149" mass="17058">MYSSNPISTDASPLNYSDHPSILPILTEYPNRFALQHPDNPLRWTCGYIPFPEFPEFLFIVLSSTFFIFVICFCFRGSVRCLGVQIRLVGLWIYTIVSPVVLRVRSSTNLVALGLQRSPNDGRTRYIIYVYKTRVGMSLLVTGPRAFRE</sequence>
<protein>
    <submittedName>
        <fullName evidence="1">Uncharacterized protein</fullName>
    </submittedName>
</protein>
<keyword evidence="2" id="KW-1185">Reference proteome</keyword>
<organism evidence="1 2">
    <name type="scientific">Thelephora ganbajun</name>
    <name type="common">Ganba fungus</name>
    <dbReference type="NCBI Taxonomy" id="370292"/>
    <lineage>
        <taxon>Eukaryota</taxon>
        <taxon>Fungi</taxon>
        <taxon>Dikarya</taxon>
        <taxon>Basidiomycota</taxon>
        <taxon>Agaricomycotina</taxon>
        <taxon>Agaricomycetes</taxon>
        <taxon>Thelephorales</taxon>
        <taxon>Thelephoraceae</taxon>
        <taxon>Thelephora</taxon>
    </lineage>
</organism>
<evidence type="ECO:0000313" key="2">
    <source>
        <dbReference type="Proteomes" id="UP000886501"/>
    </source>
</evidence>